<organism evidence="2 3">
    <name type="scientific">Hevea brasiliensis</name>
    <name type="common">Para rubber tree</name>
    <name type="synonym">Siphonia brasiliensis</name>
    <dbReference type="NCBI Taxonomy" id="3981"/>
    <lineage>
        <taxon>Eukaryota</taxon>
        <taxon>Viridiplantae</taxon>
        <taxon>Streptophyta</taxon>
        <taxon>Embryophyta</taxon>
        <taxon>Tracheophyta</taxon>
        <taxon>Spermatophyta</taxon>
        <taxon>Magnoliopsida</taxon>
        <taxon>eudicotyledons</taxon>
        <taxon>Gunneridae</taxon>
        <taxon>Pentapetalae</taxon>
        <taxon>rosids</taxon>
        <taxon>fabids</taxon>
        <taxon>Malpighiales</taxon>
        <taxon>Euphorbiaceae</taxon>
        <taxon>Crotonoideae</taxon>
        <taxon>Micrandreae</taxon>
        <taxon>Hevea</taxon>
    </lineage>
</organism>
<evidence type="ECO:0000313" key="2">
    <source>
        <dbReference type="EMBL" id="KAF2317664.1"/>
    </source>
</evidence>
<comment type="caution">
    <text evidence="2">The sequence shown here is derived from an EMBL/GenBank/DDBJ whole genome shotgun (WGS) entry which is preliminary data.</text>
</comment>
<sequence length="153" mass="17494">MMHEFRLPANDSNTTNLVNAKSSAQEAEVWTLCRIFKRNVSYRKYTPDWREISKRQPVAIDTSSKTCSVDSNSRENYLSFGAPHIQYSDKKPVINHVNERKQLHADQLSSITQPPSMASSSNISSRYENEVFAYGDWDELRSVVEFAFGPSLL</sequence>
<gene>
    <name evidence="2" type="ORF">GH714_039501</name>
</gene>
<evidence type="ECO:0000259" key="1">
    <source>
        <dbReference type="PROSITE" id="PS51005"/>
    </source>
</evidence>
<evidence type="ECO:0000313" key="3">
    <source>
        <dbReference type="Proteomes" id="UP000467840"/>
    </source>
</evidence>
<feature type="domain" description="NAC" evidence="1">
    <location>
        <begin position="1"/>
        <end position="38"/>
    </location>
</feature>
<accession>A0A6A6MX03</accession>
<reference evidence="2 3" key="1">
    <citation type="journal article" date="2020" name="Mol. Plant">
        <title>The Chromosome-Based Rubber Tree Genome Provides New Insights into Spurge Genome Evolution and Rubber Biosynthesis.</title>
        <authorList>
            <person name="Liu J."/>
            <person name="Shi C."/>
            <person name="Shi C.C."/>
            <person name="Li W."/>
            <person name="Zhang Q.J."/>
            <person name="Zhang Y."/>
            <person name="Li K."/>
            <person name="Lu H.F."/>
            <person name="Shi C."/>
            <person name="Zhu S.T."/>
            <person name="Xiao Z.Y."/>
            <person name="Nan H."/>
            <person name="Yue Y."/>
            <person name="Zhu X.G."/>
            <person name="Wu Y."/>
            <person name="Hong X.N."/>
            <person name="Fan G.Y."/>
            <person name="Tong Y."/>
            <person name="Zhang D."/>
            <person name="Mao C.L."/>
            <person name="Liu Y.L."/>
            <person name="Hao S.J."/>
            <person name="Liu W.Q."/>
            <person name="Lv M.Q."/>
            <person name="Zhang H.B."/>
            <person name="Liu Y."/>
            <person name="Hu-Tang G.R."/>
            <person name="Wang J.P."/>
            <person name="Wang J.H."/>
            <person name="Sun Y.H."/>
            <person name="Ni S.B."/>
            <person name="Chen W.B."/>
            <person name="Zhang X.C."/>
            <person name="Jiao Y.N."/>
            <person name="Eichler E.E."/>
            <person name="Li G.H."/>
            <person name="Liu X."/>
            <person name="Gao L.Z."/>
        </authorList>
    </citation>
    <scope>NUCLEOTIDE SEQUENCE [LARGE SCALE GENOMIC DNA]</scope>
    <source>
        <strain evidence="3">cv. GT1</strain>
        <tissue evidence="2">Leaf</tissue>
    </source>
</reference>
<dbReference type="GO" id="GO:0006355">
    <property type="term" value="P:regulation of DNA-templated transcription"/>
    <property type="evidence" value="ECO:0007669"/>
    <property type="project" value="InterPro"/>
</dbReference>
<protein>
    <recommendedName>
        <fullName evidence="1">NAC domain-containing protein</fullName>
    </recommendedName>
</protein>
<name>A0A6A6MX03_HEVBR</name>
<dbReference type="EMBL" id="JAAGAX010000004">
    <property type="protein sequence ID" value="KAF2317664.1"/>
    <property type="molecule type" value="Genomic_DNA"/>
</dbReference>
<dbReference type="AlphaFoldDB" id="A0A6A6MX03"/>
<dbReference type="PROSITE" id="PS51005">
    <property type="entry name" value="NAC"/>
    <property type="match status" value="1"/>
</dbReference>
<dbReference type="GO" id="GO:0003677">
    <property type="term" value="F:DNA binding"/>
    <property type="evidence" value="ECO:0007669"/>
    <property type="project" value="InterPro"/>
</dbReference>
<keyword evidence="3" id="KW-1185">Reference proteome</keyword>
<proteinExistence type="predicted"/>
<dbReference type="InterPro" id="IPR003441">
    <property type="entry name" value="NAC-dom"/>
</dbReference>
<dbReference type="Proteomes" id="UP000467840">
    <property type="component" value="Chromosome 6"/>
</dbReference>